<name>A0ABY7FGN7_MYAAR</name>
<evidence type="ECO:0000313" key="2">
    <source>
        <dbReference type="Proteomes" id="UP001164746"/>
    </source>
</evidence>
<dbReference type="Proteomes" id="UP001164746">
    <property type="component" value="Chromosome 12"/>
</dbReference>
<dbReference type="EMBL" id="CP111023">
    <property type="protein sequence ID" value="WAR21277.1"/>
    <property type="molecule type" value="Genomic_DNA"/>
</dbReference>
<accession>A0ABY7FGN7</accession>
<proteinExistence type="predicted"/>
<sequence length="106" mass="11849">MCCYSLLHSCDADNQSDLTTSQTDQDDDDQCRFQDMEMSATINPGIVHFLGANLARWADAVKKHLDVTIEVIGSGSARVIGDFKNIMSFEKYLQTQFPKDPDVISE</sequence>
<keyword evidence="2" id="KW-1185">Reference proteome</keyword>
<evidence type="ECO:0000313" key="1">
    <source>
        <dbReference type="EMBL" id="WAR21277.1"/>
    </source>
</evidence>
<gene>
    <name evidence="1" type="ORF">MAR_015251</name>
</gene>
<reference evidence="1" key="1">
    <citation type="submission" date="2022-11" db="EMBL/GenBank/DDBJ databases">
        <title>Centuries of genome instability and evolution in soft-shell clam transmissible cancer (bioRxiv).</title>
        <authorList>
            <person name="Hart S.F.M."/>
            <person name="Yonemitsu M.A."/>
            <person name="Giersch R.M."/>
            <person name="Beal B.F."/>
            <person name="Arriagada G."/>
            <person name="Davis B.W."/>
            <person name="Ostrander E.A."/>
            <person name="Goff S.P."/>
            <person name="Metzger M.J."/>
        </authorList>
    </citation>
    <scope>NUCLEOTIDE SEQUENCE</scope>
    <source>
        <strain evidence="1">MELC-2E11</strain>
        <tissue evidence="1">Siphon/mantle</tissue>
    </source>
</reference>
<organism evidence="1 2">
    <name type="scientific">Mya arenaria</name>
    <name type="common">Soft-shell clam</name>
    <dbReference type="NCBI Taxonomy" id="6604"/>
    <lineage>
        <taxon>Eukaryota</taxon>
        <taxon>Metazoa</taxon>
        <taxon>Spiralia</taxon>
        <taxon>Lophotrochozoa</taxon>
        <taxon>Mollusca</taxon>
        <taxon>Bivalvia</taxon>
        <taxon>Autobranchia</taxon>
        <taxon>Heteroconchia</taxon>
        <taxon>Euheterodonta</taxon>
        <taxon>Imparidentia</taxon>
        <taxon>Neoheterodontei</taxon>
        <taxon>Myida</taxon>
        <taxon>Myoidea</taxon>
        <taxon>Myidae</taxon>
        <taxon>Mya</taxon>
    </lineage>
</organism>
<protein>
    <submittedName>
        <fullName evidence="1">Uncharacterized protein</fullName>
    </submittedName>
</protein>